<dbReference type="HAMAP" id="MF_00674">
    <property type="entry name" value="UPF0251"/>
    <property type="match status" value="1"/>
</dbReference>
<evidence type="ECO:0000313" key="3">
    <source>
        <dbReference type="EMBL" id="NVO66400.1"/>
    </source>
</evidence>
<evidence type="ECO:0000256" key="1">
    <source>
        <dbReference type="ARBA" id="ARBA00009350"/>
    </source>
</evidence>
<sequence length="122" mass="13032">MTGDGVCRRGRRRAERIIRGPPGCSCFFPQCAPDAAEQVILRPEEIEVLRLVDLLGMQQEAAAEAMGVSRKTLWRDLHEARQKVAGAIVHGRAIIIEGCGRRGGGGCRFGAGGPPDRGAGPE</sequence>
<dbReference type="AlphaFoldDB" id="A0A7K4HNC0"/>
<protein>
    <recommendedName>
        <fullName evidence="2">UPF0251 protein HWN36_03510</fullName>
    </recommendedName>
</protein>
<accession>A0A7K4HNC0</accession>
<organism evidence="3 4">
    <name type="scientific">Methanofollis tationis</name>
    <dbReference type="NCBI Taxonomy" id="81417"/>
    <lineage>
        <taxon>Archaea</taxon>
        <taxon>Methanobacteriati</taxon>
        <taxon>Methanobacteriota</taxon>
        <taxon>Stenosarchaea group</taxon>
        <taxon>Methanomicrobia</taxon>
        <taxon>Methanomicrobiales</taxon>
        <taxon>Methanomicrobiaceae</taxon>
        <taxon>Methanofollis</taxon>
    </lineage>
</organism>
<dbReference type="InterPro" id="IPR002852">
    <property type="entry name" value="UPF0251"/>
</dbReference>
<evidence type="ECO:0000256" key="2">
    <source>
        <dbReference type="HAMAP-Rule" id="MF_00674"/>
    </source>
</evidence>
<evidence type="ECO:0000313" key="4">
    <source>
        <dbReference type="Proteomes" id="UP000570823"/>
    </source>
</evidence>
<keyword evidence="4" id="KW-1185">Reference proteome</keyword>
<dbReference type="Gene3D" id="1.10.10.10">
    <property type="entry name" value="Winged helix-like DNA-binding domain superfamily/Winged helix DNA-binding domain"/>
    <property type="match status" value="1"/>
</dbReference>
<gene>
    <name evidence="3" type="ORF">HWN36_03510</name>
</gene>
<dbReference type="PANTHER" id="PTHR37478:SF2">
    <property type="entry name" value="UPF0251 PROTEIN TK0562"/>
    <property type="match status" value="1"/>
</dbReference>
<dbReference type="SUPFAM" id="SSF88659">
    <property type="entry name" value="Sigma3 and sigma4 domains of RNA polymerase sigma factors"/>
    <property type="match status" value="1"/>
</dbReference>
<dbReference type="PANTHER" id="PTHR37478">
    <property type="match status" value="1"/>
</dbReference>
<dbReference type="InterPro" id="IPR036388">
    <property type="entry name" value="WH-like_DNA-bd_sf"/>
</dbReference>
<dbReference type="Proteomes" id="UP000570823">
    <property type="component" value="Unassembled WGS sequence"/>
</dbReference>
<comment type="similarity">
    <text evidence="1 2">Belongs to the UPF0251 family.</text>
</comment>
<dbReference type="EMBL" id="JABXWR010000001">
    <property type="protein sequence ID" value="NVO66400.1"/>
    <property type="molecule type" value="Genomic_DNA"/>
</dbReference>
<reference evidence="3 4" key="1">
    <citation type="submission" date="2020-06" db="EMBL/GenBank/DDBJ databases">
        <title>Methanofollis fontis sp. nov., a methanogen isolated from marine sediments near a cold seep at Four-Way Closure Ridge offshore southwestern Taiwan.</title>
        <authorList>
            <person name="Chen S.-C."/>
            <person name="Teng N.-H."/>
            <person name="Lin Y.-S."/>
            <person name="Lai M.-C."/>
            <person name="Chen H.-H."/>
            <person name="Wang C.-C."/>
        </authorList>
    </citation>
    <scope>NUCLEOTIDE SEQUENCE [LARGE SCALE GENOMIC DNA]</scope>
    <source>
        <strain evidence="3 4">DSM 2702</strain>
    </source>
</reference>
<dbReference type="Pfam" id="PF02001">
    <property type="entry name" value="DUF134"/>
    <property type="match status" value="1"/>
</dbReference>
<comment type="caution">
    <text evidence="3">The sequence shown here is derived from an EMBL/GenBank/DDBJ whole genome shotgun (WGS) entry which is preliminary data.</text>
</comment>
<dbReference type="InterPro" id="IPR013324">
    <property type="entry name" value="RNA_pol_sigma_r3/r4-like"/>
</dbReference>
<dbReference type="OrthoDB" id="74471at2157"/>
<name>A0A7K4HNC0_9EURY</name>
<dbReference type="RefSeq" id="WP_176788098.1">
    <property type="nucleotide sequence ID" value="NZ_JABXWR010000001.1"/>
</dbReference>
<proteinExistence type="inferred from homology"/>